<dbReference type="PROSITE" id="PS00218">
    <property type="entry name" value="AMINO_ACID_PERMEASE_1"/>
    <property type="match status" value="1"/>
</dbReference>
<dbReference type="InterPro" id="IPR004840">
    <property type="entry name" value="Amino_acid_permease_CS"/>
</dbReference>
<feature type="transmembrane region" description="Helical" evidence="7">
    <location>
        <begin position="154"/>
        <end position="176"/>
    </location>
</feature>
<keyword evidence="2" id="KW-0813">Transport</keyword>
<feature type="transmembrane region" description="Helical" evidence="7">
    <location>
        <begin position="196"/>
        <end position="221"/>
    </location>
</feature>
<evidence type="ECO:0000259" key="8">
    <source>
        <dbReference type="Pfam" id="PF00324"/>
    </source>
</evidence>
<dbReference type="InterPro" id="IPR004841">
    <property type="entry name" value="AA-permease/SLC12A_dom"/>
</dbReference>
<evidence type="ECO:0000313" key="9">
    <source>
        <dbReference type="EMBL" id="RNB80101.1"/>
    </source>
</evidence>
<dbReference type="OrthoDB" id="9780162at2"/>
<keyword evidence="3 7" id="KW-0812">Transmembrane</keyword>
<accession>A0A3M8CXQ9</accession>
<dbReference type="RefSeq" id="WP_122921085.1">
    <property type="nucleotide sequence ID" value="NZ_RHHQ01000025.1"/>
</dbReference>
<sequence length="464" mass="50293">MATETKLHKQLKTRHLTMISIGGVIGAGLFVGSGAVINATGPGAAVSYAIAGLLVVLVMRMLGEMAVVNPDSGSFATYAHQAMGPLASYTIGWLYWFYWAIVIAIEATAGGAIVHGWIPGLPVWAISLILTFLLTLTNIFSVKSFGEFEYWFSLIKVVAISLFMLLGAAIIFGFIPSIPSPGLENLIGKGGFMPNGFSAVFVGIVVCIFSFFGAEIAAIAAGETENPKKNVVIAIKSVVWRILLFYIGSVTILVTLLPWNATDLLKSPYVTMLDMLKIPAAAQIMNMVVLTSVLSCLNSALYTNSRMLYSLAQKGNAPRALLKVSKNGVPVRAVLLSTAFAYFCAIFNFVSPDKIFLFLVNASGAIALLVYLAIAVSHIILRKRLQKSAQQEMTLKMWGFPYLTYVTIAAMFVILIAMLFIDSMRSQILLTLLITAVTIGVYFITKKKRTEPADESGHQEERIS</sequence>
<feature type="transmembrane region" description="Helical" evidence="7">
    <location>
        <begin position="43"/>
        <end position="62"/>
    </location>
</feature>
<comment type="caution">
    <text evidence="9">The sequence shown here is derived from an EMBL/GenBank/DDBJ whole genome shotgun (WGS) entry which is preliminary data.</text>
</comment>
<dbReference type="PIRSF" id="PIRSF006060">
    <property type="entry name" value="AA_transporter"/>
    <property type="match status" value="1"/>
</dbReference>
<dbReference type="PANTHER" id="PTHR43495:SF5">
    <property type="entry name" value="GAMMA-AMINOBUTYRIC ACID PERMEASE"/>
    <property type="match status" value="1"/>
</dbReference>
<reference evidence="9 10" key="1">
    <citation type="submission" date="2018-10" db="EMBL/GenBank/DDBJ databases">
        <title>Phylogenomics of Brevibacillus.</title>
        <authorList>
            <person name="Dunlap C."/>
        </authorList>
    </citation>
    <scope>NUCLEOTIDE SEQUENCE [LARGE SCALE GENOMIC DNA]</scope>
    <source>
        <strain evidence="9 10">JCM 15716</strain>
    </source>
</reference>
<feature type="transmembrane region" description="Helical" evidence="7">
    <location>
        <begin position="281"/>
        <end position="301"/>
    </location>
</feature>
<evidence type="ECO:0000256" key="7">
    <source>
        <dbReference type="SAM" id="Phobius"/>
    </source>
</evidence>
<evidence type="ECO:0000256" key="3">
    <source>
        <dbReference type="ARBA" id="ARBA00022692"/>
    </source>
</evidence>
<keyword evidence="6 7" id="KW-0472">Membrane</keyword>
<keyword evidence="4" id="KW-0029">Amino-acid transport</keyword>
<feature type="transmembrane region" description="Helical" evidence="7">
    <location>
        <begin position="124"/>
        <end position="142"/>
    </location>
</feature>
<feature type="transmembrane region" description="Helical" evidence="7">
    <location>
        <begin position="16"/>
        <end position="37"/>
    </location>
</feature>
<dbReference type="GO" id="GO:0055085">
    <property type="term" value="P:transmembrane transport"/>
    <property type="evidence" value="ECO:0007669"/>
    <property type="project" value="InterPro"/>
</dbReference>
<feature type="transmembrane region" description="Helical" evidence="7">
    <location>
        <begin position="402"/>
        <end position="421"/>
    </location>
</feature>
<evidence type="ECO:0000256" key="6">
    <source>
        <dbReference type="ARBA" id="ARBA00023136"/>
    </source>
</evidence>
<dbReference type="EMBL" id="RHHQ01000025">
    <property type="protein sequence ID" value="RNB80101.1"/>
    <property type="molecule type" value="Genomic_DNA"/>
</dbReference>
<dbReference type="FunFam" id="1.20.1740.10:FF:000001">
    <property type="entry name" value="Amino acid permease"/>
    <property type="match status" value="1"/>
</dbReference>
<dbReference type="AlphaFoldDB" id="A0A3M8CXQ9"/>
<feature type="transmembrane region" description="Helical" evidence="7">
    <location>
        <begin position="93"/>
        <end position="118"/>
    </location>
</feature>
<keyword evidence="5 7" id="KW-1133">Transmembrane helix</keyword>
<proteinExistence type="predicted"/>
<protein>
    <submittedName>
        <fullName evidence="9">Amino acid permease</fullName>
    </submittedName>
</protein>
<comment type="subcellular location">
    <subcellularLocation>
        <location evidence="1">Membrane</location>
        <topology evidence="1">Multi-pass membrane protein</topology>
    </subcellularLocation>
</comment>
<feature type="transmembrane region" description="Helical" evidence="7">
    <location>
        <begin position="329"/>
        <end position="349"/>
    </location>
</feature>
<dbReference type="GO" id="GO:0016020">
    <property type="term" value="C:membrane"/>
    <property type="evidence" value="ECO:0007669"/>
    <property type="project" value="UniProtKB-SubCell"/>
</dbReference>
<dbReference type="Proteomes" id="UP000271031">
    <property type="component" value="Unassembled WGS sequence"/>
</dbReference>
<evidence type="ECO:0000313" key="10">
    <source>
        <dbReference type="Proteomes" id="UP000271031"/>
    </source>
</evidence>
<keyword evidence="10" id="KW-1185">Reference proteome</keyword>
<feature type="transmembrane region" description="Helical" evidence="7">
    <location>
        <begin position="427"/>
        <end position="445"/>
    </location>
</feature>
<dbReference type="Pfam" id="PF00324">
    <property type="entry name" value="AA_permease"/>
    <property type="match status" value="1"/>
</dbReference>
<feature type="transmembrane region" description="Helical" evidence="7">
    <location>
        <begin position="242"/>
        <end position="261"/>
    </location>
</feature>
<evidence type="ECO:0000256" key="4">
    <source>
        <dbReference type="ARBA" id="ARBA00022970"/>
    </source>
</evidence>
<feature type="transmembrane region" description="Helical" evidence="7">
    <location>
        <begin position="355"/>
        <end position="381"/>
    </location>
</feature>
<organism evidence="9 10">
    <name type="scientific">Brevibacillus fluminis</name>
    <dbReference type="NCBI Taxonomy" id="511487"/>
    <lineage>
        <taxon>Bacteria</taxon>
        <taxon>Bacillati</taxon>
        <taxon>Bacillota</taxon>
        <taxon>Bacilli</taxon>
        <taxon>Bacillales</taxon>
        <taxon>Paenibacillaceae</taxon>
        <taxon>Brevibacillus</taxon>
    </lineage>
</organism>
<gene>
    <name evidence="9" type="ORF">EDM56_27190</name>
</gene>
<dbReference type="PANTHER" id="PTHR43495">
    <property type="entry name" value="GABA PERMEASE"/>
    <property type="match status" value="1"/>
</dbReference>
<evidence type="ECO:0000256" key="2">
    <source>
        <dbReference type="ARBA" id="ARBA00022448"/>
    </source>
</evidence>
<feature type="domain" description="Amino acid permease/ SLC12A" evidence="8">
    <location>
        <begin position="15"/>
        <end position="449"/>
    </location>
</feature>
<evidence type="ECO:0000256" key="5">
    <source>
        <dbReference type="ARBA" id="ARBA00022989"/>
    </source>
</evidence>
<evidence type="ECO:0000256" key="1">
    <source>
        <dbReference type="ARBA" id="ARBA00004141"/>
    </source>
</evidence>
<dbReference type="GO" id="GO:0006865">
    <property type="term" value="P:amino acid transport"/>
    <property type="evidence" value="ECO:0007669"/>
    <property type="project" value="UniProtKB-KW"/>
</dbReference>
<dbReference type="Gene3D" id="1.20.1740.10">
    <property type="entry name" value="Amino acid/polyamine transporter I"/>
    <property type="match status" value="1"/>
</dbReference>
<name>A0A3M8CXQ9_9BACL</name>